<dbReference type="Proteomes" id="UP000005239">
    <property type="component" value="Unassembled WGS sequence"/>
</dbReference>
<name>A0A2A6BDD7_PRIPA</name>
<dbReference type="EnsemblMetazoa" id="PPA38894.1">
    <property type="protein sequence ID" value="PPA38894.1"/>
    <property type="gene ID" value="WBGene00277263"/>
</dbReference>
<dbReference type="AlphaFoldDB" id="A0A2A6BDD7"/>
<protein>
    <submittedName>
        <fullName evidence="1">Uncharacterized protein</fullName>
    </submittedName>
</protein>
<reference evidence="1" key="2">
    <citation type="submission" date="2022-06" db="UniProtKB">
        <authorList>
            <consortium name="EnsemblMetazoa"/>
        </authorList>
    </citation>
    <scope>IDENTIFICATION</scope>
    <source>
        <strain evidence="1">PS312</strain>
    </source>
</reference>
<proteinExistence type="predicted"/>
<accession>A0A2A6BDD7</accession>
<keyword evidence="2" id="KW-1185">Reference proteome</keyword>
<accession>A0A8R1URR5</accession>
<evidence type="ECO:0000313" key="2">
    <source>
        <dbReference type="Proteomes" id="UP000005239"/>
    </source>
</evidence>
<sequence length="105" mass="11858">MKLDDLRNNGSGGIQEFSIHSYLLRTPLCASSRMFSKWTIIVIILLIHLNCVKLAGAACTESNDLRTPSPALRRIMYNNVNSRMSRDVEKQLGSSQMIQTDREES</sequence>
<reference evidence="2" key="1">
    <citation type="journal article" date="2008" name="Nat. Genet.">
        <title>The Pristionchus pacificus genome provides a unique perspective on nematode lifestyle and parasitism.</title>
        <authorList>
            <person name="Dieterich C."/>
            <person name="Clifton S.W."/>
            <person name="Schuster L.N."/>
            <person name="Chinwalla A."/>
            <person name="Delehaunty K."/>
            <person name="Dinkelacker I."/>
            <person name="Fulton L."/>
            <person name="Fulton R."/>
            <person name="Godfrey J."/>
            <person name="Minx P."/>
            <person name="Mitreva M."/>
            <person name="Roeseler W."/>
            <person name="Tian H."/>
            <person name="Witte H."/>
            <person name="Yang S.P."/>
            <person name="Wilson R.K."/>
            <person name="Sommer R.J."/>
        </authorList>
    </citation>
    <scope>NUCLEOTIDE SEQUENCE [LARGE SCALE GENOMIC DNA]</scope>
    <source>
        <strain evidence="2">PS312</strain>
    </source>
</reference>
<evidence type="ECO:0000313" key="1">
    <source>
        <dbReference type="EnsemblMetazoa" id="PPA38894.1"/>
    </source>
</evidence>
<gene>
    <name evidence="1" type="primary">WBGene00277263</name>
</gene>
<organism evidence="1 2">
    <name type="scientific">Pristionchus pacificus</name>
    <name type="common">Parasitic nematode worm</name>
    <dbReference type="NCBI Taxonomy" id="54126"/>
    <lineage>
        <taxon>Eukaryota</taxon>
        <taxon>Metazoa</taxon>
        <taxon>Ecdysozoa</taxon>
        <taxon>Nematoda</taxon>
        <taxon>Chromadorea</taxon>
        <taxon>Rhabditida</taxon>
        <taxon>Rhabditina</taxon>
        <taxon>Diplogasteromorpha</taxon>
        <taxon>Diplogasteroidea</taxon>
        <taxon>Neodiplogasteridae</taxon>
        <taxon>Pristionchus</taxon>
    </lineage>
</organism>